<evidence type="ECO:0000256" key="3">
    <source>
        <dbReference type="SAM" id="MobiDB-lite"/>
    </source>
</evidence>
<proteinExistence type="predicted"/>
<dbReference type="PANTHER" id="PTHR24153:SF8">
    <property type="entry name" value="FORKED, ISOFORM F"/>
    <property type="match status" value="1"/>
</dbReference>
<dbReference type="InterPro" id="IPR036770">
    <property type="entry name" value="Ankyrin_rpt-contain_sf"/>
</dbReference>
<dbReference type="InterPro" id="IPR052420">
    <property type="entry name" value="Espin/Espin-like"/>
</dbReference>
<dbReference type="GO" id="GO:0051017">
    <property type="term" value="P:actin filament bundle assembly"/>
    <property type="evidence" value="ECO:0007669"/>
    <property type="project" value="TreeGrafter"/>
</dbReference>
<keyword evidence="1" id="KW-0677">Repeat</keyword>
<feature type="compositionally biased region" description="Pro residues" evidence="3">
    <location>
        <begin position="24"/>
        <end position="36"/>
    </location>
</feature>
<evidence type="ECO:0000256" key="1">
    <source>
        <dbReference type="ARBA" id="ARBA00022737"/>
    </source>
</evidence>
<protein>
    <submittedName>
        <fullName evidence="4">Uncharacterized protein</fullName>
    </submittedName>
</protein>
<dbReference type="GO" id="GO:0005737">
    <property type="term" value="C:cytoplasm"/>
    <property type="evidence" value="ECO:0007669"/>
    <property type="project" value="TreeGrafter"/>
</dbReference>
<dbReference type="EMBL" id="HBHT01018597">
    <property type="protein sequence ID" value="CAD9966720.1"/>
    <property type="molecule type" value="Transcribed_RNA"/>
</dbReference>
<feature type="region of interest" description="Disordered" evidence="3">
    <location>
        <begin position="1"/>
        <end position="43"/>
    </location>
</feature>
<dbReference type="Pfam" id="PF13606">
    <property type="entry name" value="Ank_3"/>
    <property type="match status" value="1"/>
</dbReference>
<dbReference type="InterPro" id="IPR002110">
    <property type="entry name" value="Ankyrin_rpt"/>
</dbReference>
<dbReference type="AlphaFoldDB" id="A0A7S2YC39"/>
<sequence>MAVADQQQHQSSRPWNPPQHHHPPSYPAPAAQPQPQHPFYHNSLSAGASASLYQVPPSWRPTLANSHASYNSTSNSSLSSHETHLAAPPPPTEDHHHSRTTSHSSNVDDGSVLLSLLEAGAWTTILAWVAAHPRSLISWRDEEGRTALHVACSHDAPAVVIQALLQAWPAACLETASTPLHVTCASWRASLAVVRVLCEAAPAQLTRRDPDGDLPLHAACRCGAPTSVLNVLVQAHPAAVHERDEEGLTPLLRLWVRYFVTLGSSSSSSSSATEDVLSTISDRHDARLQSSTPLGQALEKTQLLLQTAFGGNETCWVHAAAAVDCPRSIVQLMARLYPEQLTRSHQGRTPLVWAAQAPIYQVRDLTEVGYNTHRSSDSYYYQDDGEEFDYDQYERQELLEQEDDNDQDVLAPFAARPVPMETSTSSVLPTTTTLSSTASTQPSVIEILVQANPLAATIPGPQGRLPLHEALATRKTWSQGVAALVRVHAHALSCRNAQGLLPFQMAAVAVRKPPEAPAASDDADLTTILELLWANPSCLIHDMS</sequence>
<evidence type="ECO:0000256" key="2">
    <source>
        <dbReference type="ARBA" id="ARBA00023043"/>
    </source>
</evidence>
<accession>A0A7S2YC39</accession>
<evidence type="ECO:0000313" key="4">
    <source>
        <dbReference type="EMBL" id="CAD9966720.1"/>
    </source>
</evidence>
<organism evidence="4">
    <name type="scientific">Entomoneis paludosa</name>
    <dbReference type="NCBI Taxonomy" id="265537"/>
    <lineage>
        <taxon>Eukaryota</taxon>
        <taxon>Sar</taxon>
        <taxon>Stramenopiles</taxon>
        <taxon>Ochrophyta</taxon>
        <taxon>Bacillariophyta</taxon>
        <taxon>Bacillariophyceae</taxon>
        <taxon>Bacillariophycidae</taxon>
        <taxon>Entomoneidaceae</taxon>
        <taxon>Entomoneis</taxon>
    </lineage>
</organism>
<feature type="compositionally biased region" description="Polar residues" evidence="3">
    <location>
        <begin position="1"/>
        <end position="14"/>
    </location>
</feature>
<dbReference type="Pfam" id="PF13857">
    <property type="entry name" value="Ank_5"/>
    <property type="match status" value="1"/>
</dbReference>
<dbReference type="GO" id="GO:0051015">
    <property type="term" value="F:actin filament binding"/>
    <property type="evidence" value="ECO:0007669"/>
    <property type="project" value="TreeGrafter"/>
</dbReference>
<reference evidence="4" key="1">
    <citation type="submission" date="2021-01" db="EMBL/GenBank/DDBJ databases">
        <authorList>
            <person name="Corre E."/>
            <person name="Pelletier E."/>
            <person name="Niang G."/>
            <person name="Scheremetjew M."/>
            <person name="Finn R."/>
            <person name="Kale V."/>
            <person name="Holt S."/>
            <person name="Cochrane G."/>
            <person name="Meng A."/>
            <person name="Brown T."/>
            <person name="Cohen L."/>
        </authorList>
    </citation>
    <scope>NUCLEOTIDE SEQUENCE</scope>
    <source>
        <strain evidence="4">CCMP125</strain>
    </source>
</reference>
<keyword evidence="2" id="KW-0040">ANK repeat</keyword>
<feature type="compositionally biased region" description="Low complexity" evidence="3">
    <location>
        <begin position="66"/>
        <end position="80"/>
    </location>
</feature>
<gene>
    <name evidence="4" type="ORF">APAL1065_LOCUS12481</name>
</gene>
<dbReference type="Gene3D" id="1.25.40.20">
    <property type="entry name" value="Ankyrin repeat-containing domain"/>
    <property type="match status" value="1"/>
</dbReference>
<feature type="region of interest" description="Disordered" evidence="3">
    <location>
        <begin position="66"/>
        <end position="107"/>
    </location>
</feature>
<dbReference type="SUPFAM" id="SSF48403">
    <property type="entry name" value="Ankyrin repeat"/>
    <property type="match status" value="1"/>
</dbReference>
<dbReference type="PANTHER" id="PTHR24153">
    <property type="entry name" value="ESPIN"/>
    <property type="match status" value="1"/>
</dbReference>
<name>A0A7S2YC39_9STRA</name>